<dbReference type="Pfam" id="PF00582">
    <property type="entry name" value="Usp"/>
    <property type="match status" value="1"/>
</dbReference>
<dbReference type="InterPro" id="IPR006016">
    <property type="entry name" value="UspA"/>
</dbReference>
<evidence type="ECO:0000313" key="2">
    <source>
        <dbReference type="EMBL" id="MFC4095359.1"/>
    </source>
</evidence>
<evidence type="ECO:0000313" key="3">
    <source>
        <dbReference type="Proteomes" id="UP001595814"/>
    </source>
</evidence>
<proteinExistence type="predicted"/>
<name>A0ABV8JRG5_9FLAO</name>
<keyword evidence="3" id="KW-1185">Reference proteome</keyword>
<reference evidence="3" key="1">
    <citation type="journal article" date="2019" name="Int. J. Syst. Evol. Microbiol.">
        <title>The Global Catalogue of Microorganisms (GCM) 10K type strain sequencing project: providing services to taxonomists for standard genome sequencing and annotation.</title>
        <authorList>
            <consortium name="The Broad Institute Genomics Platform"/>
            <consortium name="The Broad Institute Genome Sequencing Center for Infectious Disease"/>
            <person name="Wu L."/>
            <person name="Ma J."/>
        </authorList>
    </citation>
    <scope>NUCLEOTIDE SEQUENCE [LARGE SCALE GENOMIC DNA]</scope>
    <source>
        <strain evidence="3">CECT 7477</strain>
    </source>
</reference>
<gene>
    <name evidence="2" type="ORF">ACFOUT_05710</name>
</gene>
<dbReference type="EMBL" id="JBHSAW010000004">
    <property type="protein sequence ID" value="MFC4095359.1"/>
    <property type="molecule type" value="Genomic_DNA"/>
</dbReference>
<comment type="caution">
    <text evidence="2">The sequence shown here is derived from an EMBL/GenBank/DDBJ whole genome shotgun (WGS) entry which is preliminary data.</text>
</comment>
<sequence length="281" mass="31340">MSKKILVPVHHLKESVKALEYLSNLFARQECTFYLLHTYSYKMTGLDSLQLLHEDEAFFAKPKEASEKLILSIKAKFVSAHLNNRHTFKEVSECSNLVSSINRNVSKFQIDIVAVSMQAIQKGLYSFYNSKTTNILEKVRSCPVMVLPSTVVPSNRSKIVFASNFIEPMGQGELAQLINIFGNTNIDFKIVQVGDESFLSDAQIENRGTFRVSLSGISKSPVKEAFVNSLDSLKGYGHEHTKSIICLLDGKPSFLRRLGFAKSPITTLGPISKIPLIALHV</sequence>
<organism evidence="2 3">
    <name type="scientific">Euzebyella saccharophila</name>
    <dbReference type="NCBI Taxonomy" id="679664"/>
    <lineage>
        <taxon>Bacteria</taxon>
        <taxon>Pseudomonadati</taxon>
        <taxon>Bacteroidota</taxon>
        <taxon>Flavobacteriia</taxon>
        <taxon>Flavobacteriales</taxon>
        <taxon>Flavobacteriaceae</taxon>
        <taxon>Euzebyella</taxon>
    </lineage>
</organism>
<dbReference type="Gene3D" id="3.40.50.12370">
    <property type="match status" value="1"/>
</dbReference>
<feature type="domain" description="UspA" evidence="1">
    <location>
        <begin position="1"/>
        <end position="147"/>
    </location>
</feature>
<dbReference type="SUPFAM" id="SSF52402">
    <property type="entry name" value="Adenine nucleotide alpha hydrolases-like"/>
    <property type="match status" value="1"/>
</dbReference>
<dbReference type="RefSeq" id="WP_192460948.1">
    <property type="nucleotide sequence ID" value="NZ_JACYFJ010000001.1"/>
</dbReference>
<evidence type="ECO:0000259" key="1">
    <source>
        <dbReference type="Pfam" id="PF00582"/>
    </source>
</evidence>
<accession>A0ABV8JRG5</accession>
<protein>
    <submittedName>
        <fullName evidence="2">Universal stress protein</fullName>
    </submittedName>
</protein>
<dbReference type="Proteomes" id="UP001595814">
    <property type="component" value="Unassembled WGS sequence"/>
</dbReference>